<dbReference type="EMBL" id="CM026426">
    <property type="protein sequence ID" value="KAG0572335.1"/>
    <property type="molecule type" value="Genomic_DNA"/>
</dbReference>
<evidence type="ECO:0000256" key="1">
    <source>
        <dbReference type="SAM" id="MobiDB-lite"/>
    </source>
</evidence>
<sequence>MRCLMAGTTCLAMWGVSCWWDRCCCLVRSLSHETVVAAFGEVSATATNGARLLSPLPEIAIAGVSAAVRSATEQVAAEEVAPKEKAATTGISQEMGSFGRAWR</sequence>
<comment type="caution">
    <text evidence="3">The sequence shown here is derived from an EMBL/GenBank/DDBJ whole genome shotgun (WGS) entry which is preliminary data.</text>
</comment>
<organism evidence="3 4">
    <name type="scientific">Ceratodon purpureus</name>
    <name type="common">Fire moss</name>
    <name type="synonym">Dicranum purpureum</name>
    <dbReference type="NCBI Taxonomy" id="3225"/>
    <lineage>
        <taxon>Eukaryota</taxon>
        <taxon>Viridiplantae</taxon>
        <taxon>Streptophyta</taxon>
        <taxon>Embryophyta</taxon>
        <taxon>Bryophyta</taxon>
        <taxon>Bryophytina</taxon>
        <taxon>Bryopsida</taxon>
        <taxon>Dicranidae</taxon>
        <taxon>Pseudoditrichales</taxon>
        <taxon>Ditrichaceae</taxon>
        <taxon>Ceratodon</taxon>
    </lineage>
</organism>
<evidence type="ECO:0000313" key="4">
    <source>
        <dbReference type="Proteomes" id="UP000822688"/>
    </source>
</evidence>
<reference evidence="3" key="1">
    <citation type="submission" date="2020-06" db="EMBL/GenBank/DDBJ databases">
        <title>WGS assembly of Ceratodon purpureus strain R40.</title>
        <authorList>
            <person name="Carey S.B."/>
            <person name="Jenkins J."/>
            <person name="Shu S."/>
            <person name="Lovell J.T."/>
            <person name="Sreedasyam A."/>
            <person name="Maumus F."/>
            <person name="Tiley G.P."/>
            <person name="Fernandez-Pozo N."/>
            <person name="Barry K."/>
            <person name="Chen C."/>
            <person name="Wang M."/>
            <person name="Lipzen A."/>
            <person name="Daum C."/>
            <person name="Saski C.A."/>
            <person name="Payton A.C."/>
            <person name="Mcbreen J.C."/>
            <person name="Conrad R.E."/>
            <person name="Kollar L.M."/>
            <person name="Olsson S."/>
            <person name="Huttunen S."/>
            <person name="Landis J.B."/>
            <person name="Wickett N.J."/>
            <person name="Johnson M.G."/>
            <person name="Rensing S.A."/>
            <person name="Grimwood J."/>
            <person name="Schmutz J."/>
            <person name="Mcdaniel S.F."/>
        </authorList>
    </citation>
    <scope>NUCLEOTIDE SEQUENCE</scope>
    <source>
        <strain evidence="3">R40</strain>
    </source>
</reference>
<gene>
    <name evidence="3" type="ORF">KC19_VG086100</name>
</gene>
<dbReference type="AlphaFoldDB" id="A0A8T0HNJ5"/>
<keyword evidence="4" id="KW-1185">Reference proteome</keyword>
<proteinExistence type="predicted"/>
<feature type="region of interest" description="Disordered" evidence="1">
    <location>
        <begin position="82"/>
        <end position="103"/>
    </location>
</feature>
<dbReference type="PROSITE" id="PS51257">
    <property type="entry name" value="PROKAR_LIPOPROTEIN"/>
    <property type="match status" value="1"/>
</dbReference>
<evidence type="ECO:0000256" key="2">
    <source>
        <dbReference type="SAM" id="SignalP"/>
    </source>
</evidence>
<keyword evidence="2" id="KW-0732">Signal</keyword>
<feature type="signal peptide" evidence="2">
    <location>
        <begin position="1"/>
        <end position="25"/>
    </location>
</feature>
<evidence type="ECO:0000313" key="3">
    <source>
        <dbReference type="EMBL" id="KAG0572335.1"/>
    </source>
</evidence>
<evidence type="ECO:0008006" key="5">
    <source>
        <dbReference type="Google" id="ProtNLM"/>
    </source>
</evidence>
<name>A0A8T0HNJ5_CERPU</name>
<feature type="chain" id="PRO_5035929141" description="Secreted protein" evidence="2">
    <location>
        <begin position="26"/>
        <end position="103"/>
    </location>
</feature>
<dbReference type="Proteomes" id="UP000822688">
    <property type="component" value="Chromosome V"/>
</dbReference>
<accession>A0A8T0HNJ5</accession>
<protein>
    <recommendedName>
        <fullName evidence="5">Secreted protein</fullName>
    </recommendedName>
</protein>